<sequence>MRTLTVTTLAAAGLLCLAPDAGATRAGSHLTVTGQASHLRPTVGEVETVRWTVTNTGDGHLDHVRLTASVPTGWTVKDGPGCTHVAANLRCELGGLDAGRRVSVDVPMVVRKPLGAVQLHAWAVGSVGRLTVPGPETSFQVIVVGRR</sequence>
<dbReference type="RefSeq" id="WP_378208835.1">
    <property type="nucleotide sequence ID" value="NZ_JBHLZP010000258.1"/>
</dbReference>
<keyword evidence="1" id="KW-0732">Signal</keyword>
<dbReference type="Pfam" id="PF10633">
    <property type="entry name" value="NPCBM_assoc"/>
    <property type="match status" value="1"/>
</dbReference>
<dbReference type="InterPro" id="IPR018905">
    <property type="entry name" value="A-galactase_NEW3"/>
</dbReference>
<accession>A0ABV5YMC3</accession>
<protein>
    <submittedName>
        <fullName evidence="3">NEW3 domain-containing protein</fullName>
    </submittedName>
</protein>
<feature type="domain" description="Alpha-galactosidase NEW3" evidence="2">
    <location>
        <begin position="44"/>
        <end position="78"/>
    </location>
</feature>
<keyword evidence="4" id="KW-1185">Reference proteome</keyword>
<comment type="caution">
    <text evidence="3">The sequence shown here is derived from an EMBL/GenBank/DDBJ whole genome shotgun (WGS) entry which is preliminary data.</text>
</comment>
<feature type="chain" id="PRO_5047223701" evidence="1">
    <location>
        <begin position="24"/>
        <end position="147"/>
    </location>
</feature>
<feature type="signal peptide" evidence="1">
    <location>
        <begin position="1"/>
        <end position="23"/>
    </location>
</feature>
<evidence type="ECO:0000313" key="4">
    <source>
        <dbReference type="Proteomes" id="UP001589627"/>
    </source>
</evidence>
<evidence type="ECO:0000259" key="2">
    <source>
        <dbReference type="Pfam" id="PF10633"/>
    </source>
</evidence>
<dbReference type="Proteomes" id="UP001589627">
    <property type="component" value="Unassembled WGS sequence"/>
</dbReference>
<evidence type="ECO:0000256" key="1">
    <source>
        <dbReference type="SAM" id="SignalP"/>
    </source>
</evidence>
<organism evidence="3 4">
    <name type="scientific">Actinoallomurus acaciae</name>
    <dbReference type="NCBI Taxonomy" id="502577"/>
    <lineage>
        <taxon>Bacteria</taxon>
        <taxon>Bacillati</taxon>
        <taxon>Actinomycetota</taxon>
        <taxon>Actinomycetes</taxon>
        <taxon>Streptosporangiales</taxon>
        <taxon>Thermomonosporaceae</taxon>
        <taxon>Actinoallomurus</taxon>
    </lineage>
</organism>
<reference evidence="3 4" key="1">
    <citation type="submission" date="2024-09" db="EMBL/GenBank/DDBJ databases">
        <authorList>
            <person name="Sun Q."/>
            <person name="Mori K."/>
        </authorList>
    </citation>
    <scope>NUCLEOTIDE SEQUENCE [LARGE SCALE GENOMIC DNA]</scope>
    <source>
        <strain evidence="3 4">TBRC 0563</strain>
    </source>
</reference>
<proteinExistence type="predicted"/>
<dbReference type="EMBL" id="JBHLZP010000258">
    <property type="protein sequence ID" value="MFB9836198.1"/>
    <property type="molecule type" value="Genomic_DNA"/>
</dbReference>
<evidence type="ECO:0000313" key="3">
    <source>
        <dbReference type="EMBL" id="MFB9836198.1"/>
    </source>
</evidence>
<name>A0ABV5YMC3_9ACTN</name>
<gene>
    <name evidence="3" type="ORF">ACFFNX_28895</name>
</gene>